<name>A0AAW2UAZ9_SESRA</name>
<comment type="caution">
    <text evidence="1">The sequence shown here is derived from an EMBL/GenBank/DDBJ whole genome shotgun (WGS) entry which is preliminary data.</text>
</comment>
<protein>
    <submittedName>
        <fullName evidence="1">Uncharacterized protein</fullName>
    </submittedName>
</protein>
<evidence type="ECO:0000313" key="1">
    <source>
        <dbReference type="EMBL" id="KAL0413505.1"/>
    </source>
</evidence>
<gene>
    <name evidence="1" type="ORF">Sradi_1552200</name>
</gene>
<sequence>MVDNFPPLNNTLGRVNSPNSAAASWWAESTPGAGCSSSDGISASSGEILCRRSYFATSIPKRRQ</sequence>
<organism evidence="1">
    <name type="scientific">Sesamum radiatum</name>
    <name type="common">Black benniseed</name>
    <dbReference type="NCBI Taxonomy" id="300843"/>
    <lineage>
        <taxon>Eukaryota</taxon>
        <taxon>Viridiplantae</taxon>
        <taxon>Streptophyta</taxon>
        <taxon>Embryophyta</taxon>
        <taxon>Tracheophyta</taxon>
        <taxon>Spermatophyta</taxon>
        <taxon>Magnoliopsida</taxon>
        <taxon>eudicotyledons</taxon>
        <taxon>Gunneridae</taxon>
        <taxon>Pentapetalae</taxon>
        <taxon>asterids</taxon>
        <taxon>lamiids</taxon>
        <taxon>Lamiales</taxon>
        <taxon>Pedaliaceae</taxon>
        <taxon>Sesamum</taxon>
    </lineage>
</organism>
<proteinExistence type="predicted"/>
<dbReference type="EMBL" id="JACGWJ010000006">
    <property type="protein sequence ID" value="KAL0413505.1"/>
    <property type="molecule type" value="Genomic_DNA"/>
</dbReference>
<dbReference type="AlphaFoldDB" id="A0AAW2UAZ9"/>
<reference evidence="1" key="1">
    <citation type="submission" date="2020-06" db="EMBL/GenBank/DDBJ databases">
        <authorList>
            <person name="Li T."/>
            <person name="Hu X."/>
            <person name="Zhang T."/>
            <person name="Song X."/>
            <person name="Zhang H."/>
            <person name="Dai N."/>
            <person name="Sheng W."/>
            <person name="Hou X."/>
            <person name="Wei L."/>
        </authorList>
    </citation>
    <scope>NUCLEOTIDE SEQUENCE</scope>
    <source>
        <strain evidence="1">G02</strain>
        <tissue evidence="1">Leaf</tissue>
    </source>
</reference>
<accession>A0AAW2UAZ9</accession>
<reference evidence="1" key="2">
    <citation type="journal article" date="2024" name="Plant">
        <title>Genomic evolution and insights into agronomic trait innovations of Sesamum species.</title>
        <authorList>
            <person name="Miao H."/>
            <person name="Wang L."/>
            <person name="Qu L."/>
            <person name="Liu H."/>
            <person name="Sun Y."/>
            <person name="Le M."/>
            <person name="Wang Q."/>
            <person name="Wei S."/>
            <person name="Zheng Y."/>
            <person name="Lin W."/>
            <person name="Duan Y."/>
            <person name="Cao H."/>
            <person name="Xiong S."/>
            <person name="Wang X."/>
            <person name="Wei L."/>
            <person name="Li C."/>
            <person name="Ma Q."/>
            <person name="Ju M."/>
            <person name="Zhao R."/>
            <person name="Li G."/>
            <person name="Mu C."/>
            <person name="Tian Q."/>
            <person name="Mei H."/>
            <person name="Zhang T."/>
            <person name="Gao T."/>
            <person name="Zhang H."/>
        </authorList>
    </citation>
    <scope>NUCLEOTIDE SEQUENCE</scope>
    <source>
        <strain evidence="1">G02</strain>
    </source>
</reference>